<dbReference type="PANTHER" id="PTHR13011">
    <property type="entry name" value="TFIIF-ALPHA"/>
    <property type="match status" value="1"/>
</dbReference>
<dbReference type="Gene3D" id="1.10.10.10">
    <property type="entry name" value="Winged helix-like DNA-binding domain superfamily/Winged helix DNA-binding domain"/>
    <property type="match status" value="1"/>
</dbReference>
<comment type="similarity">
    <text evidence="2 8">Belongs to the TFIIF alpha subunit family.</text>
</comment>
<evidence type="ECO:0000313" key="11">
    <source>
        <dbReference type="Proteomes" id="UP001200034"/>
    </source>
</evidence>
<dbReference type="InterPro" id="IPR011039">
    <property type="entry name" value="TFIIF_interaction"/>
</dbReference>
<feature type="compositionally biased region" description="Polar residues" evidence="9">
    <location>
        <begin position="439"/>
        <end position="455"/>
    </location>
</feature>
<dbReference type="GO" id="GO:0016251">
    <property type="term" value="F:RNA polymerase II general transcription initiation factor activity"/>
    <property type="evidence" value="ECO:0007669"/>
    <property type="project" value="TreeGrafter"/>
</dbReference>
<feature type="compositionally biased region" description="Acidic residues" evidence="9">
    <location>
        <begin position="240"/>
        <end position="255"/>
    </location>
</feature>
<evidence type="ECO:0000256" key="3">
    <source>
        <dbReference type="ARBA" id="ARBA00023015"/>
    </source>
</evidence>
<dbReference type="GO" id="GO:0032968">
    <property type="term" value="P:positive regulation of transcription elongation by RNA polymerase II"/>
    <property type="evidence" value="ECO:0007669"/>
    <property type="project" value="InterPro"/>
</dbReference>
<proteinExistence type="inferred from homology"/>
<feature type="region of interest" description="Disordered" evidence="9">
    <location>
        <begin position="238"/>
        <end position="501"/>
    </location>
</feature>
<dbReference type="EMBL" id="JAJJHW010000014">
    <property type="protein sequence ID" value="KAH8388465.1"/>
    <property type="molecule type" value="Genomic_DNA"/>
</dbReference>
<feature type="compositionally biased region" description="Basic and acidic residues" evidence="9">
    <location>
        <begin position="323"/>
        <end position="345"/>
    </location>
</feature>
<dbReference type="PANTHER" id="PTHR13011:SF0">
    <property type="entry name" value="GENERAL TRANSCRIPTION FACTOR IIF SUBUNIT 1"/>
    <property type="match status" value="1"/>
</dbReference>
<dbReference type="GO" id="GO:0006367">
    <property type="term" value="P:transcription initiation at RNA polymerase II promoter"/>
    <property type="evidence" value="ECO:0007669"/>
    <property type="project" value="InterPro"/>
</dbReference>
<feature type="region of interest" description="Disordered" evidence="9">
    <location>
        <begin position="1"/>
        <end position="36"/>
    </location>
</feature>
<feature type="compositionally biased region" description="Basic and acidic residues" evidence="9">
    <location>
        <begin position="353"/>
        <end position="379"/>
    </location>
</feature>
<dbReference type="Proteomes" id="UP001200034">
    <property type="component" value="Unassembled WGS sequence"/>
</dbReference>
<comment type="subcellular location">
    <subcellularLocation>
        <location evidence="1 8">Nucleus</location>
    </subcellularLocation>
</comment>
<evidence type="ECO:0000256" key="7">
    <source>
        <dbReference type="ARBA" id="ARBA00025232"/>
    </source>
</evidence>
<dbReference type="CDD" id="cd00240">
    <property type="entry name" value="TFIIFa"/>
    <property type="match status" value="1"/>
</dbReference>
<feature type="compositionally biased region" description="Acidic residues" evidence="9">
    <location>
        <begin position="293"/>
        <end position="308"/>
    </location>
</feature>
<keyword evidence="5 8" id="KW-0804">Transcription</keyword>
<dbReference type="SUPFAM" id="SSF46785">
    <property type="entry name" value="Winged helix' DNA-binding domain"/>
    <property type="match status" value="1"/>
</dbReference>
<evidence type="ECO:0000256" key="4">
    <source>
        <dbReference type="ARBA" id="ARBA00023125"/>
    </source>
</evidence>
<keyword evidence="3 8" id="KW-0805">Transcription regulation</keyword>
<keyword evidence="6 8" id="KW-0539">Nucleus</keyword>
<gene>
    <name evidence="10" type="ORF">KR093_007249</name>
</gene>
<feature type="compositionally biased region" description="Polar residues" evidence="9">
    <location>
        <begin position="464"/>
        <end position="482"/>
    </location>
</feature>
<dbReference type="InterPro" id="IPR008851">
    <property type="entry name" value="TFIIF-alpha"/>
</dbReference>
<dbReference type="InterPro" id="IPR036390">
    <property type="entry name" value="WH_DNA-bd_sf"/>
</dbReference>
<feature type="compositionally biased region" description="Basic residues" evidence="9">
    <location>
        <begin position="272"/>
        <end position="289"/>
    </location>
</feature>
<evidence type="ECO:0000256" key="9">
    <source>
        <dbReference type="SAM" id="MobiDB-lite"/>
    </source>
</evidence>
<evidence type="ECO:0000313" key="10">
    <source>
        <dbReference type="EMBL" id="KAH8388465.1"/>
    </source>
</evidence>
<feature type="compositionally biased region" description="Low complexity" evidence="9">
    <location>
        <begin position="399"/>
        <end position="409"/>
    </location>
</feature>
<name>A0AAD4KCI2_9MUSC</name>
<comment type="function">
    <text evidence="7 8">TFIIF is a general transcription initiation factor that binds to RNA polymerase II and helps to recruit it to the initiation complex in collaboration with TFIIB. It promotes transcription elongation.</text>
</comment>
<dbReference type="GO" id="GO:0001096">
    <property type="term" value="F:TFIIF-class transcription factor complex binding"/>
    <property type="evidence" value="ECO:0007669"/>
    <property type="project" value="TreeGrafter"/>
</dbReference>
<dbReference type="GO" id="GO:0003677">
    <property type="term" value="F:DNA binding"/>
    <property type="evidence" value="ECO:0007669"/>
    <property type="project" value="UniProtKB-KW"/>
</dbReference>
<reference evidence="10" key="1">
    <citation type="journal article" date="2021" name="Mol. Ecol. Resour.">
        <title>Phylogenomic analyses of the genus Drosophila reveals genomic signals of climate adaptation.</title>
        <authorList>
            <person name="Li F."/>
            <person name="Rane R.V."/>
            <person name="Luria V."/>
            <person name="Xiong Z."/>
            <person name="Chen J."/>
            <person name="Li Z."/>
            <person name="Catullo R.A."/>
            <person name="Griffin P.C."/>
            <person name="Schiffer M."/>
            <person name="Pearce S."/>
            <person name="Lee S.F."/>
            <person name="McElroy K."/>
            <person name="Stocker A."/>
            <person name="Shirriffs J."/>
            <person name="Cockerell F."/>
            <person name="Coppin C."/>
            <person name="Sgro C.M."/>
            <person name="Karger A."/>
            <person name="Cain J.W."/>
            <person name="Weber J.A."/>
            <person name="Santpere G."/>
            <person name="Kirschner M.W."/>
            <person name="Hoffmann A.A."/>
            <person name="Oakeshott J.G."/>
            <person name="Zhang G."/>
        </authorList>
    </citation>
    <scope>NUCLEOTIDE SEQUENCE</scope>
    <source>
        <strain evidence="10">BGI-SZ-2011g</strain>
    </source>
</reference>
<evidence type="ECO:0000256" key="6">
    <source>
        <dbReference type="ARBA" id="ARBA00023242"/>
    </source>
</evidence>
<evidence type="ECO:0000256" key="1">
    <source>
        <dbReference type="ARBA" id="ARBA00004123"/>
    </source>
</evidence>
<evidence type="ECO:0000256" key="5">
    <source>
        <dbReference type="ARBA" id="ARBA00023163"/>
    </source>
</evidence>
<sequence>MQSSNNGSNASTTSSTTAGTANAVGSGTGATSNSAASVQEFKIRVPKMRKKHHVMRFNATLNVDFAQWRNVKLERENNMKEFRGIDEEQPKFGAGSEYNRDQREEARRKKFGIIARKYRPDAQPWILKVGGKTGKKFKGIREGGVGENAAFYVFTHAPDGAIEAYPLNEWYNFQPIQRYKSLSAEEAEQEFGRRKKVMNYFSLMLRKRLRGDEEEEQDPEEVKLLKAATKKSKELKITDMDEWIDSEDESDSENEEEKKKEQEDSDDGGAGKKGKGKGKKGAADKKKKKRDVDDEAFEESDDGDEEGREMDYDTSSSEDEPDPESKMVKDMKGVAEEDALRKLLTSDEEEDEEKKSDESDKEEGDEKKKKEKTKDESSKDKKKKKHSKDDKKGAKGNGSDSSTDLSSDSTDSEDDLSNGPLKKKSNKDKDKETSKAFASGSNTNKSRSATPTPLNDASKRKMNSLPSDLTGSDTSNSPNSTPAKRPKSELGNSLPSSFSGVVNNKVEDYGITEEAVRRYLKRKPLTATELLTKFKNKKTGVSSDRLVETMTKILKKINPVKHTIQGKMYLWIK</sequence>
<comment type="caution">
    <text evidence="10">The sequence shown here is derived from an EMBL/GenBank/DDBJ whole genome shotgun (WGS) entry which is preliminary data.</text>
</comment>
<feature type="compositionally biased region" description="Polar residues" evidence="9">
    <location>
        <begin position="490"/>
        <end position="501"/>
    </location>
</feature>
<dbReference type="InterPro" id="IPR036388">
    <property type="entry name" value="WH-like_DNA-bd_sf"/>
</dbReference>
<dbReference type="AlphaFoldDB" id="A0AAD4KCI2"/>
<keyword evidence="4 8" id="KW-0238">DNA-binding</keyword>
<accession>A0AAD4KCI2</accession>
<evidence type="ECO:0000256" key="8">
    <source>
        <dbReference type="RuleBase" id="RU366044"/>
    </source>
</evidence>
<protein>
    <recommendedName>
        <fullName evidence="8">Transcription initiation factor IIF subunit alpha</fullName>
    </recommendedName>
</protein>
<dbReference type="GO" id="GO:0005674">
    <property type="term" value="C:transcription factor TFIIF complex"/>
    <property type="evidence" value="ECO:0007669"/>
    <property type="project" value="TreeGrafter"/>
</dbReference>
<keyword evidence="11" id="KW-1185">Reference proteome</keyword>
<dbReference type="Pfam" id="PF05793">
    <property type="entry name" value="TFIIF_alpha"/>
    <property type="match status" value="1"/>
</dbReference>
<evidence type="ECO:0000256" key="2">
    <source>
        <dbReference type="ARBA" id="ARBA00005249"/>
    </source>
</evidence>
<organism evidence="10 11">
    <name type="scientific">Drosophila rubida</name>
    <dbReference type="NCBI Taxonomy" id="30044"/>
    <lineage>
        <taxon>Eukaryota</taxon>
        <taxon>Metazoa</taxon>
        <taxon>Ecdysozoa</taxon>
        <taxon>Arthropoda</taxon>
        <taxon>Hexapoda</taxon>
        <taxon>Insecta</taxon>
        <taxon>Pterygota</taxon>
        <taxon>Neoptera</taxon>
        <taxon>Endopterygota</taxon>
        <taxon>Diptera</taxon>
        <taxon>Brachycera</taxon>
        <taxon>Muscomorpha</taxon>
        <taxon>Ephydroidea</taxon>
        <taxon>Drosophilidae</taxon>
        <taxon>Drosophila</taxon>
    </lineage>
</organism>
<dbReference type="SUPFAM" id="SSF50916">
    <property type="entry name" value="Rap30/74 interaction domains"/>
    <property type="match status" value="1"/>
</dbReference>